<dbReference type="HOGENOM" id="CLU_000837_8_0_1"/>
<dbReference type="Pfam" id="PF00931">
    <property type="entry name" value="NB-ARC"/>
    <property type="match status" value="1"/>
</dbReference>
<organism evidence="11">
    <name type="scientific">Setaria italica</name>
    <name type="common">Foxtail millet</name>
    <name type="synonym">Panicum italicum</name>
    <dbReference type="NCBI Taxonomy" id="4555"/>
    <lineage>
        <taxon>Eukaryota</taxon>
        <taxon>Viridiplantae</taxon>
        <taxon>Streptophyta</taxon>
        <taxon>Embryophyta</taxon>
        <taxon>Tracheophyta</taxon>
        <taxon>Spermatophyta</taxon>
        <taxon>Magnoliopsida</taxon>
        <taxon>Liliopsida</taxon>
        <taxon>Poales</taxon>
        <taxon>Poaceae</taxon>
        <taxon>PACMAD clade</taxon>
        <taxon>Panicoideae</taxon>
        <taxon>Panicodae</taxon>
        <taxon>Paniceae</taxon>
        <taxon>Cenchrinae</taxon>
        <taxon>Setaria</taxon>
    </lineage>
</organism>
<dbReference type="PANTHER" id="PTHR36766">
    <property type="entry name" value="PLANT BROAD-SPECTRUM MILDEW RESISTANCE PROTEIN RPW8"/>
    <property type="match status" value="1"/>
</dbReference>
<dbReference type="PANTHER" id="PTHR36766:SF60">
    <property type="entry name" value="NB-ARC DOMAIN-CONTAINING PROTEIN"/>
    <property type="match status" value="1"/>
</dbReference>
<name>K3Z380_SETIT</name>
<keyword evidence="4" id="KW-0547">Nucleotide-binding</keyword>
<feature type="domain" description="Disease resistance N-terminal" evidence="8">
    <location>
        <begin position="34"/>
        <end position="103"/>
    </location>
</feature>
<dbReference type="GO" id="GO:0009626">
    <property type="term" value="P:plant-type hypersensitive response"/>
    <property type="evidence" value="ECO:0007669"/>
    <property type="project" value="UniProtKB-ARBA"/>
</dbReference>
<accession>K3Z380</accession>
<comment type="similarity">
    <text evidence="1">Belongs to the disease resistance NB-LRR family.</text>
</comment>
<dbReference type="InterPro" id="IPR027417">
    <property type="entry name" value="P-loop_NTPase"/>
</dbReference>
<evidence type="ECO:0000256" key="6">
    <source>
        <dbReference type="ARBA" id="ARBA00022840"/>
    </source>
</evidence>
<evidence type="ECO:0000313" key="13">
    <source>
        <dbReference type="Proteomes" id="UP000004995"/>
    </source>
</evidence>
<dbReference type="EnsemblPlants" id="KQL17284">
    <property type="protein sequence ID" value="KQL17284"/>
    <property type="gene ID" value="SETIT_020998mg"/>
</dbReference>
<dbReference type="eggNOG" id="KOG4658">
    <property type="taxonomic scope" value="Eukaryota"/>
</dbReference>
<gene>
    <name evidence="12" type="primary">LOC101778909</name>
    <name evidence="11" type="ORF">SETIT_3G393700v2</name>
</gene>
<reference evidence="12" key="3">
    <citation type="submission" date="2018-08" db="UniProtKB">
        <authorList>
            <consortium name="EnsemblPlants"/>
        </authorList>
    </citation>
    <scope>IDENTIFICATION</scope>
    <source>
        <strain evidence="12">Yugu1</strain>
    </source>
</reference>
<dbReference type="SUPFAM" id="SSF52540">
    <property type="entry name" value="P-loop containing nucleoside triphosphate hydrolases"/>
    <property type="match status" value="1"/>
</dbReference>
<dbReference type="Gramene" id="KQL17284">
    <property type="protein sequence ID" value="KQL17284"/>
    <property type="gene ID" value="SETIT_020998mg"/>
</dbReference>
<dbReference type="InterPro" id="IPR032675">
    <property type="entry name" value="LRR_dom_sf"/>
</dbReference>
<dbReference type="FunFam" id="1.10.10.10:FF:000322">
    <property type="entry name" value="Probable disease resistance protein At1g63360"/>
    <property type="match status" value="1"/>
</dbReference>
<evidence type="ECO:0000256" key="1">
    <source>
        <dbReference type="ARBA" id="ARBA00008894"/>
    </source>
</evidence>
<keyword evidence="13" id="KW-1185">Reference proteome</keyword>
<dbReference type="KEGG" id="sita:101778909"/>
<evidence type="ECO:0000256" key="5">
    <source>
        <dbReference type="ARBA" id="ARBA00022821"/>
    </source>
</evidence>
<evidence type="ECO:0000259" key="10">
    <source>
        <dbReference type="Pfam" id="PF25019"/>
    </source>
</evidence>
<evidence type="ECO:0000259" key="7">
    <source>
        <dbReference type="Pfam" id="PF00931"/>
    </source>
</evidence>
<dbReference type="Gramene" id="KQL17282">
    <property type="protein sequence ID" value="KQL17282"/>
    <property type="gene ID" value="SETIT_020998mg"/>
</dbReference>
<dbReference type="Pfam" id="PF18052">
    <property type="entry name" value="Rx_N"/>
    <property type="match status" value="1"/>
</dbReference>
<dbReference type="Gene3D" id="3.40.50.300">
    <property type="entry name" value="P-loop containing nucleotide triphosphate hydrolases"/>
    <property type="match status" value="1"/>
</dbReference>
<keyword evidence="6" id="KW-0067">ATP-binding</keyword>
<dbReference type="STRING" id="4555.K3Z380"/>
<dbReference type="EnsemblPlants" id="KQL17282">
    <property type="protein sequence ID" value="KQL17282"/>
    <property type="gene ID" value="SETIT_020998mg"/>
</dbReference>
<dbReference type="EMBL" id="CM003530">
    <property type="protein sequence ID" value="RCV19537.1"/>
    <property type="molecule type" value="Genomic_DNA"/>
</dbReference>
<dbReference type="Proteomes" id="UP000004995">
    <property type="component" value="Unassembled WGS sequence"/>
</dbReference>
<reference evidence="11" key="2">
    <citation type="submission" date="2015-07" db="EMBL/GenBank/DDBJ databases">
        <authorList>
            <person name="Noorani M."/>
        </authorList>
    </citation>
    <scope>NUCLEOTIDE SEQUENCE</scope>
    <source>
        <strain evidence="11">Yugu1</strain>
    </source>
</reference>
<dbReference type="RefSeq" id="XP_012700202.1">
    <property type="nucleotide sequence ID" value="XM_012844748.3"/>
</dbReference>
<dbReference type="InterPro" id="IPR058922">
    <property type="entry name" value="WHD_DRP"/>
</dbReference>
<dbReference type="Gene3D" id="3.80.10.10">
    <property type="entry name" value="Ribonuclease Inhibitor"/>
    <property type="match status" value="3"/>
</dbReference>
<evidence type="ECO:0000259" key="9">
    <source>
        <dbReference type="Pfam" id="PF23559"/>
    </source>
</evidence>
<dbReference type="GeneID" id="101778909"/>
<evidence type="ECO:0000256" key="4">
    <source>
        <dbReference type="ARBA" id="ARBA00022741"/>
    </source>
</evidence>
<evidence type="ECO:0000259" key="8">
    <source>
        <dbReference type="Pfam" id="PF18052"/>
    </source>
</evidence>
<dbReference type="Gramene" id="KQL17283">
    <property type="protein sequence ID" value="KQL17283"/>
    <property type="gene ID" value="SETIT_020998mg"/>
</dbReference>
<dbReference type="Pfam" id="PF23559">
    <property type="entry name" value="WHD_DRP"/>
    <property type="match status" value="1"/>
</dbReference>
<dbReference type="GO" id="GO:0005524">
    <property type="term" value="F:ATP binding"/>
    <property type="evidence" value="ECO:0007669"/>
    <property type="project" value="UniProtKB-KW"/>
</dbReference>
<proteinExistence type="inferred from homology"/>
<keyword evidence="3" id="KW-0677">Repeat</keyword>
<dbReference type="SUPFAM" id="SSF52058">
    <property type="entry name" value="L domain-like"/>
    <property type="match status" value="2"/>
</dbReference>
<dbReference type="OrthoDB" id="785704at2759"/>
<dbReference type="InterPro" id="IPR036388">
    <property type="entry name" value="WH-like_DNA-bd_sf"/>
</dbReference>
<evidence type="ECO:0000313" key="12">
    <source>
        <dbReference type="EnsemblPlants" id="KQL17282"/>
    </source>
</evidence>
<protein>
    <recommendedName>
        <fullName evidence="14">NB-ARC domain-containing protein</fullName>
    </recommendedName>
</protein>
<dbReference type="InterPro" id="IPR056789">
    <property type="entry name" value="LRR_R13L1-DRL21"/>
</dbReference>
<evidence type="ECO:0000313" key="11">
    <source>
        <dbReference type="EMBL" id="RCV19537.1"/>
    </source>
</evidence>
<dbReference type="PRINTS" id="PR00364">
    <property type="entry name" value="DISEASERSIST"/>
</dbReference>
<dbReference type="OMA" id="SRENIMM"/>
<dbReference type="GO" id="GO:0042742">
    <property type="term" value="P:defense response to bacterium"/>
    <property type="evidence" value="ECO:0007669"/>
    <property type="project" value="UniProtKB-ARBA"/>
</dbReference>
<dbReference type="EMBL" id="AGNK02002138">
    <property type="status" value="NOT_ANNOTATED_CDS"/>
    <property type="molecule type" value="Genomic_DNA"/>
</dbReference>
<dbReference type="EnsemblPlants" id="KQL17283">
    <property type="protein sequence ID" value="KQL17283"/>
    <property type="gene ID" value="SETIT_020998mg"/>
</dbReference>
<evidence type="ECO:0000256" key="2">
    <source>
        <dbReference type="ARBA" id="ARBA00022614"/>
    </source>
</evidence>
<sequence length="1284" mass="145762">MAHEKLMVTMALASLRWVASPIANKLLADASTYLGMDMSRELQELESTILPQFELVIEAAEKSPHRGKLEKWLQDLKAAFYNAEDVLDEHEYNNLKRNAKQSKWAAMACGGSWPPGRLANLHPGNRRLLRQVNELKDILVKAKSFRQQLGVLPAVGDSSQSQGTATATTSFPTSKVLGRDTERDRIIQFLLNDEASSGSGSARISSLAIVGLGGMGKSTLAQYVYNDKRVEEYFGKRMWVCISRKLDVRRHTREIIESAEKGECPIVDNIDTLQYKLRDILQKSERFLLVLDDVWFDESNVERDWEQLLAPLASKQRGSKILVTSRRNVFPAALCCHEVFDLQDMEDSAFLTLLREHAFSGAEIRDAQLRMNLEEIAKKIARRLGQSPLAAKTVGSQLSRKKDVTTWTAALRSDNLSEPMRALLWSYEKLDPRLQRCFLYCSLFPKGHKYNDRELVHLWTAEGFIDLSSQSRRMKDIGSNYLNELIACSFLQPGSDRFGFGCYIMHDLLHDLAEKLSRDDCFRLEDDDMAEIPCTVRHLSVHVKSMKQHKQSICKLRHLRTVICIGRLVDDADDVFHQVLQNLKRLRVLYMCFYNKEKLPESVGELKHLRYLNVIQTTISEFPASLCTLYHLQILLFSYRVQSLPKKLCNLSKLLSFELYHDGEFYVKFPFAELPQIPYIGKLTSLQNLDEFRVQKQKGYEPRQLRDMNGLGGRLSITHLENVTRKDEAAEMMLHKKRYLKHLDLIWSSESDSHAEDSLHLDILEGLRPPAQLEGLAIEGYKSHRYPSWLLEGSYFDNLDFFRLHDCTALEGLPLNTEVFRHCSRLVISDVPNLKTLPRLPEGITYVSIKGCPLLMFISSNEMREHDKREKIVMPEQLVSQLCLIWELDSGSYPVIKRDLHEEHSFLKQLTPLVDADISQHLQTISRTLEQEKDEEYDKETIIKAWLCCHEQRIELLYGTNIGQQLLLPSTLNHLCLSSCSITNGALGVCLGSLTLLRRLSLTRIMTLTALPSEEVFQHLTALDDLRIDSCWCLRSLGGLRAATFVTEVSIECCPSLELTCGAESMPLSLETLSIDGCVLAADFLSNGLTHLKHLHMYRCRSSASLSIGHLTSLESLQLHNVPDLCMLEGLSSLQLQDVGLVDVPKLSAGSISQCCVQKSLCVSRSDIFNHLLSAEGCTGPEQVQIQSCNETSIFFEASANFTSVKELVISECRIQSLPKNMKDLSCMEKLEIAECPNISSLPDLPSSLKQITIYNCKLLSKNCREPDGISWPKIAHIPWRYIN</sequence>
<dbReference type="Gene3D" id="1.10.10.10">
    <property type="entry name" value="Winged helix-like DNA-binding domain superfamily/Winged helix DNA-binding domain"/>
    <property type="match status" value="1"/>
</dbReference>
<evidence type="ECO:0008006" key="14">
    <source>
        <dbReference type="Google" id="ProtNLM"/>
    </source>
</evidence>
<dbReference type="InterPro" id="IPR041118">
    <property type="entry name" value="Rx_N"/>
</dbReference>
<feature type="domain" description="R13L1/DRL21-like LRR repeat region" evidence="10">
    <location>
        <begin position="704"/>
        <end position="815"/>
    </location>
</feature>
<dbReference type="GO" id="GO:0002758">
    <property type="term" value="P:innate immune response-activating signaling pathway"/>
    <property type="evidence" value="ECO:0007669"/>
    <property type="project" value="UniProtKB-ARBA"/>
</dbReference>
<reference evidence="11 13" key="1">
    <citation type="journal article" date="2012" name="Nat. Biotechnol.">
        <title>Reference genome sequence of the model plant Setaria.</title>
        <authorList>
            <person name="Bennetzen J.L."/>
            <person name="Schmutz J."/>
            <person name="Wang H."/>
            <person name="Percifield R."/>
            <person name="Hawkins J."/>
            <person name="Pontaroli A.C."/>
            <person name="Estep M."/>
            <person name="Feng L."/>
            <person name="Vaughn J.N."/>
            <person name="Grimwood J."/>
            <person name="Jenkins J."/>
            <person name="Barry K."/>
            <person name="Lindquist E."/>
            <person name="Hellsten U."/>
            <person name="Deshpande S."/>
            <person name="Wang X."/>
            <person name="Wu X."/>
            <person name="Mitros T."/>
            <person name="Triplett J."/>
            <person name="Yang X."/>
            <person name="Ye C.Y."/>
            <person name="Mauro-Herrera M."/>
            <person name="Wang L."/>
            <person name="Li P."/>
            <person name="Sharma M."/>
            <person name="Sharma R."/>
            <person name="Ronald P.C."/>
            <person name="Panaud O."/>
            <person name="Kellogg E.A."/>
            <person name="Brutnell T.P."/>
            <person name="Doust A.N."/>
            <person name="Tuskan G.A."/>
            <person name="Rokhsar D."/>
            <person name="Devos K.M."/>
        </authorList>
    </citation>
    <scope>NUCLEOTIDE SEQUENCE [LARGE SCALE GENOMIC DNA]</scope>
    <source>
        <strain evidence="13">cv. Yugu1</strain>
        <strain evidence="11">Yugu1</strain>
    </source>
</reference>
<dbReference type="InterPro" id="IPR002182">
    <property type="entry name" value="NB-ARC"/>
</dbReference>
<feature type="domain" description="Disease resistance protein winged helix" evidence="9">
    <location>
        <begin position="443"/>
        <end position="513"/>
    </location>
</feature>
<feature type="domain" description="NB-ARC" evidence="7">
    <location>
        <begin position="182"/>
        <end position="360"/>
    </location>
</feature>
<keyword evidence="2" id="KW-0433">Leucine-rich repeat</keyword>
<keyword evidence="5" id="KW-0611">Plant defense</keyword>
<dbReference type="GO" id="GO:0043531">
    <property type="term" value="F:ADP binding"/>
    <property type="evidence" value="ECO:0007669"/>
    <property type="project" value="InterPro"/>
</dbReference>
<dbReference type="Pfam" id="PF25019">
    <property type="entry name" value="LRR_R13L1-DRL21"/>
    <property type="match status" value="1"/>
</dbReference>
<evidence type="ECO:0000256" key="3">
    <source>
        <dbReference type="ARBA" id="ARBA00022737"/>
    </source>
</evidence>